<keyword evidence="1" id="KW-0472">Membrane</keyword>
<dbReference type="EMBL" id="MCSB01000007">
    <property type="protein sequence ID" value="PME31022.1"/>
    <property type="molecule type" value="Genomic_DNA"/>
</dbReference>
<reference evidence="5 6" key="1">
    <citation type="submission" date="2016-07" db="EMBL/GenBank/DDBJ databases">
        <title>Nontailed viruses are major unrecognized killers of bacteria in the ocean.</title>
        <authorList>
            <person name="Kauffman K."/>
            <person name="Hussain F."/>
            <person name="Yang J."/>
            <person name="Arevalo P."/>
            <person name="Brown J."/>
            <person name="Cutler M."/>
            <person name="Kelly L."/>
            <person name="Polz M.F."/>
        </authorList>
    </citation>
    <scope>NUCLEOTIDE SEQUENCE [LARGE SCALE GENOMIC DNA]</scope>
    <source>
        <strain evidence="6">10N.261.48.A1</strain>
        <strain evidence="5">10N.261.52.F7</strain>
    </source>
</reference>
<evidence type="ECO:0000313" key="4">
    <source>
        <dbReference type="EMBL" id="PMM61228.1"/>
    </source>
</evidence>
<dbReference type="RefSeq" id="WP_017110936.1">
    <property type="nucleotide sequence ID" value="NZ_AP025499.1"/>
</dbReference>
<keyword evidence="7" id="KW-1185">Reference proteome</keyword>
<evidence type="ECO:0000313" key="7">
    <source>
        <dbReference type="Proteomes" id="UP000239763"/>
    </source>
</evidence>
<organism evidence="2 7">
    <name type="scientific">Vibrio lentus</name>
    <dbReference type="NCBI Taxonomy" id="136468"/>
    <lineage>
        <taxon>Bacteria</taxon>
        <taxon>Pseudomonadati</taxon>
        <taxon>Pseudomonadota</taxon>
        <taxon>Gammaproteobacteria</taxon>
        <taxon>Vibrionales</taxon>
        <taxon>Vibrionaceae</taxon>
        <taxon>Vibrio</taxon>
    </lineage>
</organism>
<keyword evidence="1" id="KW-1133">Transmembrane helix</keyword>
<evidence type="ECO:0000313" key="2">
    <source>
        <dbReference type="EMBL" id="PME31022.1"/>
    </source>
</evidence>
<dbReference type="Proteomes" id="UP000239763">
    <property type="component" value="Unassembled WGS sequence"/>
</dbReference>
<sequence>MNSNKTIAIAHTHADAEHLVTQLAKQGFPIDKMSIIGKGYETEEHATGFYNIGDRVKSWGKTGGLWGGIWGALVGSGLFWLPGVGAVLAAGPFVATLAGAVEGAVITGGFSALGGALASVGIPKDSIIKYEAAIKTDKYLVMLDGTEQQLLDAQVFIEDHPGSSI</sequence>
<keyword evidence="1" id="KW-0812">Transmembrane</keyword>
<protein>
    <submittedName>
        <fullName evidence="2">Permease</fullName>
    </submittedName>
</protein>
<evidence type="ECO:0000313" key="3">
    <source>
        <dbReference type="EMBL" id="PMK45809.1"/>
    </source>
</evidence>
<accession>A0A2J6UFK3</accession>
<dbReference type="Proteomes" id="UP000235554">
    <property type="component" value="Unassembled WGS sequence"/>
</dbReference>
<dbReference type="PANTHER" id="PTHR36109">
    <property type="entry name" value="MEMBRANE PROTEIN-RELATED"/>
    <property type="match status" value="1"/>
</dbReference>
<name>A0A2J6UFK3_9VIBR</name>
<evidence type="ECO:0000256" key="1">
    <source>
        <dbReference type="SAM" id="Phobius"/>
    </source>
</evidence>
<dbReference type="EMBL" id="MCXM01000018">
    <property type="protein sequence ID" value="PMK45809.1"/>
    <property type="molecule type" value="Genomic_DNA"/>
</dbReference>
<evidence type="ECO:0000313" key="5">
    <source>
        <dbReference type="Proteomes" id="UP000235385"/>
    </source>
</evidence>
<dbReference type="InterPro" id="IPR052948">
    <property type="entry name" value="Low_temp-induced_all0457"/>
</dbReference>
<dbReference type="PANTHER" id="PTHR36109:SF2">
    <property type="entry name" value="MEMBRANE PROTEIN"/>
    <property type="match status" value="1"/>
</dbReference>
<evidence type="ECO:0000313" key="6">
    <source>
        <dbReference type="Proteomes" id="UP000235554"/>
    </source>
</evidence>
<gene>
    <name evidence="4" type="ORF">BCT50_20595</name>
    <name evidence="3" type="ORF">BCT99_22035</name>
    <name evidence="2" type="ORF">BCV38_17920</name>
</gene>
<reference evidence="2" key="2">
    <citation type="submission" date="2016-07" db="EMBL/GenBank/DDBJ databases">
        <authorList>
            <person name="Kauffman K."/>
            <person name="Arevalo P."/>
            <person name="Polz M.F."/>
        </authorList>
    </citation>
    <scope>NUCLEOTIDE SEQUENCE</scope>
    <source>
        <strain evidence="4">10N.261.48.A1</strain>
        <strain evidence="3">10N.261.52.F7</strain>
        <strain evidence="2">10N.286.55.E1</strain>
    </source>
</reference>
<dbReference type="AlphaFoldDB" id="A0A2J6UFK3"/>
<dbReference type="GeneID" id="69648567"/>
<feature type="transmembrane region" description="Helical" evidence="1">
    <location>
        <begin position="63"/>
        <end position="81"/>
    </location>
</feature>
<feature type="transmembrane region" description="Helical" evidence="1">
    <location>
        <begin position="93"/>
        <end position="120"/>
    </location>
</feature>
<reference evidence="2 7" key="3">
    <citation type="journal article" date="2018" name="Nature">
        <title>A major lineage of non-tailed dsDNA viruses as unrecognized killers of marine bacteria.</title>
        <authorList>
            <person name="Kauffman K.M."/>
            <person name="Hussain F.A."/>
            <person name="Yang J."/>
            <person name="Arevalo P."/>
            <person name="Brown J.M."/>
            <person name="Chang W.K."/>
            <person name="VanInsberghe D."/>
            <person name="Elsherbini J."/>
            <person name="Sharma R.S."/>
            <person name="Cutler M.B."/>
            <person name="Kelly L."/>
            <person name="Polz M.F."/>
        </authorList>
    </citation>
    <scope>NUCLEOTIDE SEQUENCE [LARGE SCALE GENOMIC DNA]</scope>
    <source>
        <strain evidence="4">10N.261.48.A1</strain>
        <strain evidence="3">10N.261.52.F7</strain>
        <strain evidence="2 7">10N.286.55.E1</strain>
    </source>
</reference>
<proteinExistence type="predicted"/>
<dbReference type="EMBL" id="MCZJ01000008">
    <property type="protein sequence ID" value="PMM61228.1"/>
    <property type="molecule type" value="Genomic_DNA"/>
</dbReference>
<comment type="caution">
    <text evidence="2">The sequence shown here is derived from an EMBL/GenBank/DDBJ whole genome shotgun (WGS) entry which is preliminary data.</text>
</comment>